<dbReference type="Gene3D" id="1.10.630.10">
    <property type="entry name" value="Cytochrome P450"/>
    <property type="match status" value="1"/>
</dbReference>
<dbReference type="GO" id="GO:0006700">
    <property type="term" value="P:C21-steroid hormone biosynthetic process"/>
    <property type="evidence" value="ECO:0007669"/>
    <property type="project" value="TreeGrafter"/>
</dbReference>
<dbReference type="GO" id="GO:0004497">
    <property type="term" value="F:monooxygenase activity"/>
    <property type="evidence" value="ECO:0007669"/>
    <property type="project" value="UniProtKB-KW"/>
</dbReference>
<sequence>MEEEARKPGLGKQGNVTEPSKLSQEVVPEALDAGEEADALWPNFYSREDSDPLKIFSVRYKAKYGPIWITRRGPRLYVNLASAPLLEEVMRQEGKYPVRDYMDLWKEHRDLHGLAYGPLTTEGEAWYRLRQALNQRLLKPAEAALYTDALNEVIDDLMARLSQLRVESASGDQVPDIAHLFYHFALEGTLVGRGAGVGGHGSGVGCAPPPQSPLDSVCHGAASCDGFCALPAISYILFEKRIGCLERSIPQDTMAFIRSVDLMFRNSVYSIFLPQWTRSLLPFWKWYLDGWNNIFSFGKKMVDQKLKEIEAQLQTGGPEGVRISGYLHFLLTGGQLSLHEAMGSLPELLLAGVDTTSNTLTWALYHLSKSPETQAALHKEVVGVVPAGQVPQYKDFAHMPLLRAVLKETLRLYPVVPTNSRIITEKEVEVGGFLFPKNTQFVLCHYVVSRDPSIFPEPESFRPQRWLRNCQSETFGVQHPFGSVPFGYGIRGCLGRRIAELEMQLLLTRLLQQYEVVLSPETGEVKSIARVVLVPHKKVGVRFLQRQC</sequence>
<name>A0A7J7F3E5_DICBM</name>
<dbReference type="PANTHER" id="PTHR24279">
    <property type="entry name" value="CYTOCHROME P450"/>
    <property type="match status" value="1"/>
</dbReference>
<evidence type="ECO:0000256" key="10">
    <source>
        <dbReference type="ARBA" id="ARBA00023136"/>
    </source>
</evidence>
<comment type="cofactor">
    <cofactor evidence="1 11">
        <name>heme</name>
        <dbReference type="ChEBI" id="CHEBI:30413"/>
    </cofactor>
</comment>
<feature type="binding site" description="axial binding residue" evidence="11">
    <location>
        <position position="493"/>
    </location>
    <ligand>
        <name>heme</name>
        <dbReference type="ChEBI" id="CHEBI:30413"/>
    </ligand>
    <ligandPart>
        <name>Fe</name>
        <dbReference type="ChEBI" id="CHEBI:18248"/>
    </ligandPart>
</feature>
<evidence type="ECO:0000256" key="9">
    <source>
        <dbReference type="ARBA" id="ARBA00023033"/>
    </source>
</evidence>
<evidence type="ECO:0000256" key="1">
    <source>
        <dbReference type="ARBA" id="ARBA00001971"/>
    </source>
</evidence>
<dbReference type="AlphaFoldDB" id="A0A7J7F3E5"/>
<keyword evidence="6" id="KW-0809">Transit peptide</keyword>
<gene>
    <name evidence="14" type="ORF">HPG69_017945</name>
</gene>
<keyword evidence="7 12" id="KW-0560">Oxidoreductase</keyword>
<dbReference type="PRINTS" id="PR00385">
    <property type="entry name" value="P450"/>
</dbReference>
<dbReference type="GO" id="GO:0005506">
    <property type="term" value="F:iron ion binding"/>
    <property type="evidence" value="ECO:0007669"/>
    <property type="project" value="InterPro"/>
</dbReference>
<proteinExistence type="inferred from homology"/>
<dbReference type="PANTHER" id="PTHR24279:SF123">
    <property type="entry name" value="CYTOCHROME P450 FAMILY 27 SUBFAMILY A MEMBER 1"/>
    <property type="match status" value="1"/>
</dbReference>
<protein>
    <recommendedName>
        <fullName evidence="16">Cytochrome P450 family 27 subfamily A member 1</fullName>
    </recommendedName>
</protein>
<evidence type="ECO:0000256" key="5">
    <source>
        <dbReference type="ARBA" id="ARBA00022723"/>
    </source>
</evidence>
<dbReference type="InterPro" id="IPR050479">
    <property type="entry name" value="CYP11_CYP27_families"/>
</dbReference>
<keyword evidence="5 11" id="KW-0479">Metal-binding</keyword>
<organism evidence="14 15">
    <name type="scientific">Diceros bicornis minor</name>
    <name type="common">South-central black rhinoceros</name>
    <dbReference type="NCBI Taxonomy" id="77932"/>
    <lineage>
        <taxon>Eukaryota</taxon>
        <taxon>Metazoa</taxon>
        <taxon>Chordata</taxon>
        <taxon>Craniata</taxon>
        <taxon>Vertebrata</taxon>
        <taxon>Euteleostomi</taxon>
        <taxon>Mammalia</taxon>
        <taxon>Eutheria</taxon>
        <taxon>Laurasiatheria</taxon>
        <taxon>Perissodactyla</taxon>
        <taxon>Rhinocerotidae</taxon>
        <taxon>Diceros</taxon>
    </lineage>
</organism>
<comment type="subcellular location">
    <subcellularLocation>
        <location evidence="2">Mitochondrion inner membrane</location>
        <topology evidence="2">Peripheral membrane protein</topology>
    </subcellularLocation>
</comment>
<keyword evidence="10" id="KW-0472">Membrane</keyword>
<dbReference type="GO" id="GO:0008203">
    <property type="term" value="P:cholesterol metabolic process"/>
    <property type="evidence" value="ECO:0007669"/>
    <property type="project" value="TreeGrafter"/>
</dbReference>
<evidence type="ECO:0000313" key="15">
    <source>
        <dbReference type="Proteomes" id="UP000551758"/>
    </source>
</evidence>
<evidence type="ECO:0000256" key="2">
    <source>
        <dbReference type="ARBA" id="ARBA00004637"/>
    </source>
</evidence>
<dbReference type="PRINTS" id="PR00463">
    <property type="entry name" value="EP450I"/>
</dbReference>
<evidence type="ECO:0000256" key="4">
    <source>
        <dbReference type="ARBA" id="ARBA00022617"/>
    </source>
</evidence>
<evidence type="ECO:0000256" key="13">
    <source>
        <dbReference type="SAM" id="MobiDB-lite"/>
    </source>
</evidence>
<feature type="compositionally biased region" description="Polar residues" evidence="13">
    <location>
        <begin position="14"/>
        <end position="23"/>
    </location>
</feature>
<evidence type="ECO:0000256" key="11">
    <source>
        <dbReference type="PIRSR" id="PIRSR602401-1"/>
    </source>
</evidence>
<evidence type="ECO:0008006" key="16">
    <source>
        <dbReference type="Google" id="ProtNLM"/>
    </source>
</evidence>
<feature type="region of interest" description="Disordered" evidence="13">
    <location>
        <begin position="1"/>
        <end position="27"/>
    </location>
</feature>
<comment type="similarity">
    <text evidence="3 12">Belongs to the cytochrome P450 family.</text>
</comment>
<evidence type="ECO:0000313" key="14">
    <source>
        <dbReference type="EMBL" id="KAF5922572.1"/>
    </source>
</evidence>
<evidence type="ECO:0000256" key="12">
    <source>
        <dbReference type="RuleBase" id="RU000461"/>
    </source>
</evidence>
<dbReference type="SUPFAM" id="SSF48264">
    <property type="entry name" value="Cytochrome P450"/>
    <property type="match status" value="2"/>
</dbReference>
<dbReference type="GO" id="GO:0006704">
    <property type="term" value="P:glucocorticoid biosynthetic process"/>
    <property type="evidence" value="ECO:0007669"/>
    <property type="project" value="TreeGrafter"/>
</dbReference>
<dbReference type="Pfam" id="PF00067">
    <property type="entry name" value="p450"/>
    <property type="match status" value="2"/>
</dbReference>
<accession>A0A7J7F3E5</accession>
<dbReference type="GO" id="GO:0034650">
    <property type="term" value="P:cortisol metabolic process"/>
    <property type="evidence" value="ECO:0007669"/>
    <property type="project" value="TreeGrafter"/>
</dbReference>
<evidence type="ECO:0000256" key="6">
    <source>
        <dbReference type="ARBA" id="ARBA00022946"/>
    </source>
</evidence>
<dbReference type="InterPro" id="IPR017972">
    <property type="entry name" value="Cyt_P450_CS"/>
</dbReference>
<dbReference type="EMBL" id="JACDTQ010001428">
    <property type="protein sequence ID" value="KAF5922572.1"/>
    <property type="molecule type" value="Genomic_DNA"/>
</dbReference>
<dbReference type="Proteomes" id="UP000551758">
    <property type="component" value="Unassembled WGS sequence"/>
</dbReference>
<reference evidence="14 15" key="1">
    <citation type="journal article" date="2020" name="Mol. Biol. Evol.">
        <title>Interspecific Gene Flow and the Evolution of Specialization in Black and White Rhinoceros.</title>
        <authorList>
            <person name="Moodley Y."/>
            <person name="Westbury M.V."/>
            <person name="Russo I.M."/>
            <person name="Gopalakrishnan S."/>
            <person name="Rakotoarivelo A."/>
            <person name="Olsen R.A."/>
            <person name="Prost S."/>
            <person name="Tunstall T."/>
            <person name="Ryder O.A."/>
            <person name="Dalen L."/>
            <person name="Bruford M.W."/>
        </authorList>
    </citation>
    <scope>NUCLEOTIDE SEQUENCE [LARGE SCALE GENOMIC DNA]</scope>
    <source>
        <strain evidence="14">SBR-YM</strain>
        <tissue evidence="14">Skin</tissue>
    </source>
</reference>
<evidence type="ECO:0000256" key="3">
    <source>
        <dbReference type="ARBA" id="ARBA00010617"/>
    </source>
</evidence>
<keyword evidence="4 11" id="KW-0349">Heme</keyword>
<keyword evidence="15" id="KW-1185">Reference proteome</keyword>
<dbReference type="InterPro" id="IPR001128">
    <property type="entry name" value="Cyt_P450"/>
</dbReference>
<dbReference type="InterPro" id="IPR036396">
    <property type="entry name" value="Cyt_P450_sf"/>
</dbReference>
<dbReference type="GO" id="GO:0071375">
    <property type="term" value="P:cellular response to peptide hormone stimulus"/>
    <property type="evidence" value="ECO:0007669"/>
    <property type="project" value="TreeGrafter"/>
</dbReference>
<dbReference type="GO" id="GO:0016705">
    <property type="term" value="F:oxidoreductase activity, acting on paired donors, with incorporation or reduction of molecular oxygen"/>
    <property type="evidence" value="ECO:0007669"/>
    <property type="project" value="InterPro"/>
</dbReference>
<evidence type="ECO:0000256" key="8">
    <source>
        <dbReference type="ARBA" id="ARBA00023004"/>
    </source>
</evidence>
<evidence type="ECO:0000256" key="7">
    <source>
        <dbReference type="ARBA" id="ARBA00023002"/>
    </source>
</evidence>
<dbReference type="PROSITE" id="PS00086">
    <property type="entry name" value="CYTOCHROME_P450"/>
    <property type="match status" value="1"/>
</dbReference>
<keyword evidence="8 11" id="KW-0408">Iron</keyword>
<dbReference type="InterPro" id="IPR002401">
    <property type="entry name" value="Cyt_P450_E_grp-I"/>
</dbReference>
<dbReference type="GO" id="GO:0005743">
    <property type="term" value="C:mitochondrial inner membrane"/>
    <property type="evidence" value="ECO:0007669"/>
    <property type="project" value="UniProtKB-SubCell"/>
</dbReference>
<dbReference type="GO" id="GO:0020037">
    <property type="term" value="F:heme binding"/>
    <property type="evidence" value="ECO:0007669"/>
    <property type="project" value="InterPro"/>
</dbReference>
<comment type="caution">
    <text evidence="14">The sequence shown here is derived from an EMBL/GenBank/DDBJ whole genome shotgun (WGS) entry which is preliminary data.</text>
</comment>
<keyword evidence="9 12" id="KW-0503">Monooxygenase</keyword>